<dbReference type="AlphaFoldDB" id="A0A5R9FGY6"/>
<reference evidence="3 4" key="1">
    <citation type="submission" date="2019-05" db="EMBL/GenBank/DDBJ databases">
        <title>Streptomyces sp. NEAU-C151, a novel actinomycete isolated from soil.</title>
        <authorList>
            <person name="Han L."/>
            <person name="Jiang H."/>
        </authorList>
    </citation>
    <scope>NUCLEOTIDE SEQUENCE [LARGE SCALE GENOMIC DNA]</scope>
    <source>
        <strain evidence="3 4">NEAU-C151</strain>
    </source>
</reference>
<keyword evidence="2" id="KW-0472">Membrane</keyword>
<name>A0A5R9FGY6_9ACTN</name>
<feature type="transmembrane region" description="Helical" evidence="2">
    <location>
        <begin position="101"/>
        <end position="124"/>
    </location>
</feature>
<keyword evidence="2" id="KW-0812">Transmembrane</keyword>
<feature type="region of interest" description="Disordered" evidence="1">
    <location>
        <begin position="133"/>
        <end position="157"/>
    </location>
</feature>
<gene>
    <name evidence="3" type="ORF">FE633_31185</name>
</gene>
<evidence type="ECO:0000256" key="2">
    <source>
        <dbReference type="SAM" id="Phobius"/>
    </source>
</evidence>
<keyword evidence="2" id="KW-1133">Transmembrane helix</keyword>
<feature type="compositionally biased region" description="Low complexity" evidence="1">
    <location>
        <begin position="133"/>
        <end position="146"/>
    </location>
</feature>
<sequence>MAEYEGDQQADALLAALLDEPLPPEAVENEAFMAEHRSAVADVATLREQLRIMGDALAAESERPERSPAAEPLRPASTKLPRPAKPAKPAKSVKPSRPRRYAGVALGALALGMGTAMLGGLVWFGMNGSAGSDSGAASDKSAAQQGTNEDSGNAEYSPEMHIACSKVLVEGTVRSITPRDDGDVRVVLEVKRYYRPERSVAKHPTIAVTLLGSARKDLKVGDYTLVRVPVYPEDRQDWEVGWGVGDARKDIVDALPGARGLECPGPGR</sequence>
<organism evidence="3 4">
    <name type="scientific">Streptomyces montanus</name>
    <dbReference type="NCBI Taxonomy" id="2580423"/>
    <lineage>
        <taxon>Bacteria</taxon>
        <taxon>Bacillati</taxon>
        <taxon>Actinomycetota</taxon>
        <taxon>Actinomycetes</taxon>
        <taxon>Kitasatosporales</taxon>
        <taxon>Streptomycetaceae</taxon>
        <taxon>Streptomyces</taxon>
    </lineage>
</organism>
<comment type="caution">
    <text evidence="3">The sequence shown here is derived from an EMBL/GenBank/DDBJ whole genome shotgun (WGS) entry which is preliminary data.</text>
</comment>
<accession>A0A5R9FGY6</accession>
<feature type="region of interest" description="Disordered" evidence="1">
    <location>
        <begin position="57"/>
        <end position="97"/>
    </location>
</feature>
<dbReference type="EMBL" id="VBZC01000041">
    <property type="protein sequence ID" value="TLS42441.1"/>
    <property type="molecule type" value="Genomic_DNA"/>
</dbReference>
<keyword evidence="4" id="KW-1185">Reference proteome</keyword>
<evidence type="ECO:0000313" key="3">
    <source>
        <dbReference type="EMBL" id="TLS42441.1"/>
    </source>
</evidence>
<proteinExistence type="predicted"/>
<protein>
    <submittedName>
        <fullName evidence="3">Uncharacterized protein</fullName>
    </submittedName>
</protein>
<evidence type="ECO:0000313" key="4">
    <source>
        <dbReference type="Proteomes" id="UP000305906"/>
    </source>
</evidence>
<dbReference type="RefSeq" id="WP_138048519.1">
    <property type="nucleotide sequence ID" value="NZ_VBZC01000041.1"/>
</dbReference>
<dbReference type="Proteomes" id="UP000305906">
    <property type="component" value="Unassembled WGS sequence"/>
</dbReference>
<evidence type="ECO:0000256" key="1">
    <source>
        <dbReference type="SAM" id="MobiDB-lite"/>
    </source>
</evidence>